<gene>
    <name evidence="1" type="ORF">E2C01_039618</name>
</gene>
<reference evidence="1 2" key="1">
    <citation type="submission" date="2019-05" db="EMBL/GenBank/DDBJ databases">
        <title>Another draft genome of Portunus trituberculatus and its Hox gene families provides insights of decapod evolution.</title>
        <authorList>
            <person name="Jeong J.-H."/>
            <person name="Song I."/>
            <person name="Kim S."/>
            <person name="Choi T."/>
            <person name="Kim D."/>
            <person name="Ryu S."/>
            <person name="Kim W."/>
        </authorList>
    </citation>
    <scope>NUCLEOTIDE SEQUENCE [LARGE SCALE GENOMIC DNA]</scope>
    <source>
        <tissue evidence="1">Muscle</tissue>
    </source>
</reference>
<dbReference type="Proteomes" id="UP000324222">
    <property type="component" value="Unassembled WGS sequence"/>
</dbReference>
<evidence type="ECO:0000313" key="2">
    <source>
        <dbReference type="Proteomes" id="UP000324222"/>
    </source>
</evidence>
<proteinExistence type="predicted"/>
<dbReference type="AlphaFoldDB" id="A0A5B7FHB3"/>
<keyword evidence="2" id="KW-1185">Reference proteome</keyword>
<comment type="caution">
    <text evidence="1">The sequence shown here is derived from an EMBL/GenBank/DDBJ whole genome shotgun (WGS) entry which is preliminary data.</text>
</comment>
<evidence type="ECO:0000313" key="1">
    <source>
        <dbReference type="EMBL" id="MPC45912.1"/>
    </source>
</evidence>
<name>A0A5B7FHB3_PORTR</name>
<organism evidence="1 2">
    <name type="scientific">Portunus trituberculatus</name>
    <name type="common">Swimming crab</name>
    <name type="synonym">Neptunus trituberculatus</name>
    <dbReference type="NCBI Taxonomy" id="210409"/>
    <lineage>
        <taxon>Eukaryota</taxon>
        <taxon>Metazoa</taxon>
        <taxon>Ecdysozoa</taxon>
        <taxon>Arthropoda</taxon>
        <taxon>Crustacea</taxon>
        <taxon>Multicrustacea</taxon>
        <taxon>Malacostraca</taxon>
        <taxon>Eumalacostraca</taxon>
        <taxon>Eucarida</taxon>
        <taxon>Decapoda</taxon>
        <taxon>Pleocyemata</taxon>
        <taxon>Brachyura</taxon>
        <taxon>Eubrachyura</taxon>
        <taxon>Portunoidea</taxon>
        <taxon>Portunidae</taxon>
        <taxon>Portuninae</taxon>
        <taxon>Portunus</taxon>
    </lineage>
</organism>
<accession>A0A5B7FHB3</accession>
<dbReference type="EMBL" id="VSRR010006953">
    <property type="protein sequence ID" value="MPC45912.1"/>
    <property type="molecule type" value="Genomic_DNA"/>
</dbReference>
<sequence length="86" mass="9696">MTETQADGHIINVVIKVSGERRSGRVWELNLLPRVTWASLKAPSHSLPKLKRYICNLRVSLREKPAKGNKILKEKGHLSAGSLKER</sequence>
<protein>
    <submittedName>
        <fullName evidence="1">Uncharacterized protein</fullName>
    </submittedName>
</protein>